<feature type="region of interest" description="Disordered" evidence="1">
    <location>
        <begin position="36"/>
        <end position="66"/>
    </location>
</feature>
<dbReference type="AlphaFoldDB" id="A0A084GF48"/>
<accession>A0A084GF48</accession>
<dbReference type="HOGENOM" id="CLU_672942_0_0_1"/>
<dbReference type="VEuPathDB" id="FungiDB:SAPIO_CDS1350"/>
<organism evidence="2 3">
    <name type="scientific">Pseudallescheria apiosperma</name>
    <name type="common">Scedosporium apiospermum</name>
    <dbReference type="NCBI Taxonomy" id="563466"/>
    <lineage>
        <taxon>Eukaryota</taxon>
        <taxon>Fungi</taxon>
        <taxon>Dikarya</taxon>
        <taxon>Ascomycota</taxon>
        <taxon>Pezizomycotina</taxon>
        <taxon>Sordariomycetes</taxon>
        <taxon>Hypocreomycetidae</taxon>
        <taxon>Microascales</taxon>
        <taxon>Microascaceae</taxon>
        <taxon>Scedosporium</taxon>
    </lineage>
</organism>
<evidence type="ECO:0000256" key="1">
    <source>
        <dbReference type="SAM" id="MobiDB-lite"/>
    </source>
</evidence>
<comment type="caution">
    <text evidence="2">The sequence shown here is derived from an EMBL/GenBank/DDBJ whole genome shotgun (WGS) entry which is preliminary data.</text>
</comment>
<feature type="region of interest" description="Disordered" evidence="1">
    <location>
        <begin position="103"/>
        <end position="135"/>
    </location>
</feature>
<feature type="region of interest" description="Disordered" evidence="1">
    <location>
        <begin position="1"/>
        <end position="24"/>
    </location>
</feature>
<gene>
    <name evidence="2" type="ORF">SAPIO_CDS1350</name>
</gene>
<keyword evidence="3" id="KW-1185">Reference proteome</keyword>
<feature type="compositionally biased region" description="Low complexity" evidence="1">
    <location>
        <begin position="41"/>
        <end position="55"/>
    </location>
</feature>
<sequence>MAHESNATLVTIDSSTPTTSRRLKRELGWTSDFSFAKRRAVASASPPTPSPRTTTDGLEFNSLPHPRAQPVLHYSSEYLQTIDEDGLYEAKEDSADFTQAGYSYTPHHPTKMMSPLHHQPRPSPKPKKHPKPEALDLNHRAPDRLWSLHSGDLKQSPGSPGTIHLELAQLREHLRSLGSVYLGNLEAADVYVQAVALRRNWTPASPIKEERQEVGDHPPAADRPEFGEDIVVRARVRPRDDHRKPFVIQRKFNLAEMRATIPDPTPEGHTLQRRSSIADLANRPYSPTTPVGTKPLIGRERRRSTSVRFGPLSPASPRTKRGPIGAGAELKLPPRNSNNLMPIHLEYARSYLPVLAALLLSGYIREGDIVDLPVPHPAAWPQTVAHVYTGKGELTEAVKENIRYLGGRI</sequence>
<protein>
    <submittedName>
        <fullName evidence="2">Uncharacterized protein</fullName>
    </submittedName>
</protein>
<dbReference type="GeneID" id="27720422"/>
<feature type="region of interest" description="Disordered" evidence="1">
    <location>
        <begin position="277"/>
        <end position="335"/>
    </location>
</feature>
<dbReference type="Proteomes" id="UP000028545">
    <property type="component" value="Unassembled WGS sequence"/>
</dbReference>
<dbReference type="OrthoDB" id="3492129at2759"/>
<feature type="compositionally biased region" description="Basic residues" evidence="1">
    <location>
        <begin position="118"/>
        <end position="130"/>
    </location>
</feature>
<name>A0A084GF48_PSEDA</name>
<dbReference type="EMBL" id="JOWA01000055">
    <property type="protein sequence ID" value="KEZ45960.1"/>
    <property type="molecule type" value="Genomic_DNA"/>
</dbReference>
<reference evidence="2 3" key="1">
    <citation type="journal article" date="2014" name="Genome Announc.">
        <title>Draft genome sequence of the pathogenic fungus Scedosporium apiospermum.</title>
        <authorList>
            <person name="Vandeputte P."/>
            <person name="Ghamrawi S."/>
            <person name="Rechenmann M."/>
            <person name="Iltis A."/>
            <person name="Giraud S."/>
            <person name="Fleury M."/>
            <person name="Thornton C."/>
            <person name="Delhaes L."/>
            <person name="Meyer W."/>
            <person name="Papon N."/>
            <person name="Bouchara J.P."/>
        </authorList>
    </citation>
    <scope>NUCLEOTIDE SEQUENCE [LARGE SCALE GENOMIC DNA]</scope>
    <source>
        <strain evidence="2 3">IHEM 14462</strain>
    </source>
</reference>
<dbReference type="KEGG" id="sapo:SAPIO_CDS1350"/>
<evidence type="ECO:0000313" key="3">
    <source>
        <dbReference type="Proteomes" id="UP000028545"/>
    </source>
</evidence>
<dbReference type="RefSeq" id="XP_016645759.1">
    <property type="nucleotide sequence ID" value="XM_016784643.1"/>
</dbReference>
<evidence type="ECO:0000313" key="2">
    <source>
        <dbReference type="EMBL" id="KEZ45960.1"/>
    </source>
</evidence>
<feature type="compositionally biased region" description="Polar residues" evidence="1">
    <location>
        <begin position="1"/>
        <end position="20"/>
    </location>
</feature>
<proteinExistence type="predicted"/>